<name>A0A0A8Y476_ARUDO</name>
<protein>
    <submittedName>
        <fullName evidence="2">Uncharacterized protein</fullName>
    </submittedName>
</protein>
<dbReference type="AlphaFoldDB" id="A0A0A8Y476"/>
<organism evidence="2">
    <name type="scientific">Arundo donax</name>
    <name type="common">Giant reed</name>
    <name type="synonym">Donax arundinaceus</name>
    <dbReference type="NCBI Taxonomy" id="35708"/>
    <lineage>
        <taxon>Eukaryota</taxon>
        <taxon>Viridiplantae</taxon>
        <taxon>Streptophyta</taxon>
        <taxon>Embryophyta</taxon>
        <taxon>Tracheophyta</taxon>
        <taxon>Spermatophyta</taxon>
        <taxon>Magnoliopsida</taxon>
        <taxon>Liliopsida</taxon>
        <taxon>Poales</taxon>
        <taxon>Poaceae</taxon>
        <taxon>PACMAD clade</taxon>
        <taxon>Arundinoideae</taxon>
        <taxon>Arundineae</taxon>
        <taxon>Arundo</taxon>
    </lineage>
</organism>
<reference evidence="2" key="2">
    <citation type="journal article" date="2015" name="Data Brief">
        <title>Shoot transcriptome of the giant reed, Arundo donax.</title>
        <authorList>
            <person name="Barrero R.A."/>
            <person name="Guerrero F.D."/>
            <person name="Moolhuijzen P."/>
            <person name="Goolsby J.A."/>
            <person name="Tidwell J."/>
            <person name="Bellgard S.E."/>
            <person name="Bellgard M.I."/>
        </authorList>
    </citation>
    <scope>NUCLEOTIDE SEQUENCE</scope>
    <source>
        <tissue evidence="2">Shoot tissue taken approximately 20 cm above the soil surface</tissue>
    </source>
</reference>
<evidence type="ECO:0000313" key="2">
    <source>
        <dbReference type="EMBL" id="JAD18692.1"/>
    </source>
</evidence>
<reference evidence="2" key="1">
    <citation type="submission" date="2014-09" db="EMBL/GenBank/DDBJ databases">
        <authorList>
            <person name="Magalhaes I.L.F."/>
            <person name="Oliveira U."/>
            <person name="Santos F.R."/>
            <person name="Vidigal T.H.D.A."/>
            <person name="Brescovit A.D."/>
            <person name="Santos A.J."/>
        </authorList>
    </citation>
    <scope>NUCLEOTIDE SEQUENCE</scope>
    <source>
        <tissue evidence="2">Shoot tissue taken approximately 20 cm above the soil surface</tissue>
    </source>
</reference>
<feature type="region of interest" description="Disordered" evidence="1">
    <location>
        <begin position="1"/>
        <end position="21"/>
    </location>
</feature>
<evidence type="ECO:0000256" key="1">
    <source>
        <dbReference type="SAM" id="MobiDB-lite"/>
    </source>
</evidence>
<dbReference type="EMBL" id="GBRH01279203">
    <property type="protein sequence ID" value="JAD18692.1"/>
    <property type="molecule type" value="Transcribed_RNA"/>
</dbReference>
<sequence>MPPLPAPPARRLARSNPSRRLEHRRLTWRICQAGQRRVPRSCRPPPA</sequence>
<proteinExistence type="predicted"/>
<accession>A0A0A8Y476</accession>